<dbReference type="InParanoid" id="D0NHP3"/>
<dbReference type="GeneID" id="9470968"/>
<protein>
    <submittedName>
        <fullName evidence="8">RXLR effector family protein, putative</fullName>
    </submittedName>
</protein>
<evidence type="ECO:0000256" key="6">
    <source>
        <dbReference type="ARBA" id="ARBA00023026"/>
    </source>
</evidence>
<evidence type="ECO:0000256" key="3">
    <source>
        <dbReference type="ARBA" id="ARBA00010400"/>
    </source>
</evidence>
<proteinExistence type="inferred from homology"/>
<name>D0NHP3_PHYIT</name>
<dbReference type="RefSeq" id="XP_002901441.1">
    <property type="nucleotide sequence ID" value="XM_002901395.1"/>
</dbReference>
<comment type="subcellular location">
    <subcellularLocation>
        <location evidence="1">Host cell</location>
    </subcellularLocation>
    <subcellularLocation>
        <location evidence="2">Secreted</location>
    </subcellularLocation>
</comment>
<keyword evidence="9" id="KW-1185">Reference proteome</keyword>
<evidence type="ECO:0000256" key="4">
    <source>
        <dbReference type="ARBA" id="ARBA00022525"/>
    </source>
</evidence>
<dbReference type="HOGENOM" id="CLU_021192_0_0_1"/>
<evidence type="ECO:0000256" key="1">
    <source>
        <dbReference type="ARBA" id="ARBA00004340"/>
    </source>
</evidence>
<evidence type="ECO:0000256" key="2">
    <source>
        <dbReference type="ARBA" id="ARBA00004613"/>
    </source>
</evidence>
<dbReference type="VEuPathDB" id="FungiDB:PITG_11984"/>
<keyword evidence="4" id="KW-0964">Secreted</keyword>
<dbReference type="InterPro" id="IPR054463">
    <property type="entry name" value="PexRD54_WY"/>
</dbReference>
<sequence>MKRLLYQFGLTSCIAITTIDANAPITSSNSQVPNVDNWVPSATTTFLRTSEDEDRAGLSVPAIEKLKTWFTSSNVKQQQLQTWLNEGKSAETVFTRMKLTNLGSFLLNDPQFSVWLKYVDDLNAKTYQKRIPAISILTTQYGDDALYTMFEHATMISRTKDLAKRLQTDQMEHWVAIRKDPAEVFNLFKLDAGINILSSPKFTAWAKYVDDLNVDNPEDAKFMIPTLRQHYTDVDILQMAESAKSVEGTKTIASRLETEVIKLWLVDRKTPDKAMADLKLGTASPLLENPLLNILSKYLDVYNAKFPQHKTTMIETFT</sequence>
<reference evidence="9" key="1">
    <citation type="journal article" date="2009" name="Nature">
        <title>Genome sequence and analysis of the Irish potato famine pathogen Phytophthora infestans.</title>
        <authorList>
            <consortium name="The Broad Institute Genome Sequencing Platform"/>
            <person name="Haas B.J."/>
            <person name="Kamoun S."/>
            <person name="Zody M.C."/>
            <person name="Jiang R.H."/>
            <person name="Handsaker R.E."/>
            <person name="Cano L.M."/>
            <person name="Grabherr M."/>
            <person name="Kodira C.D."/>
            <person name="Raffaele S."/>
            <person name="Torto-Alalibo T."/>
            <person name="Bozkurt T.O."/>
            <person name="Ah-Fong A.M."/>
            <person name="Alvarado L."/>
            <person name="Anderson V.L."/>
            <person name="Armstrong M.R."/>
            <person name="Avrova A."/>
            <person name="Baxter L."/>
            <person name="Beynon J."/>
            <person name="Boevink P.C."/>
            <person name="Bollmann S.R."/>
            <person name="Bos J.I."/>
            <person name="Bulone V."/>
            <person name="Cai G."/>
            <person name="Cakir C."/>
            <person name="Carrington J.C."/>
            <person name="Chawner M."/>
            <person name="Conti L."/>
            <person name="Costanzo S."/>
            <person name="Ewan R."/>
            <person name="Fahlgren N."/>
            <person name="Fischbach M.A."/>
            <person name="Fugelstad J."/>
            <person name="Gilroy E.M."/>
            <person name="Gnerre S."/>
            <person name="Green P.J."/>
            <person name="Grenville-Briggs L.J."/>
            <person name="Griffith J."/>
            <person name="Grunwald N.J."/>
            <person name="Horn K."/>
            <person name="Horner N.R."/>
            <person name="Hu C.H."/>
            <person name="Huitema E."/>
            <person name="Jeong D.H."/>
            <person name="Jones A.M."/>
            <person name="Jones J.D."/>
            <person name="Jones R.W."/>
            <person name="Karlsson E.K."/>
            <person name="Kunjeti S.G."/>
            <person name="Lamour K."/>
            <person name="Liu Z."/>
            <person name="Ma L."/>
            <person name="Maclean D."/>
            <person name="Chibucos M.C."/>
            <person name="McDonald H."/>
            <person name="McWalters J."/>
            <person name="Meijer H.J."/>
            <person name="Morgan W."/>
            <person name="Morris P.F."/>
            <person name="Munro C.A."/>
            <person name="O'Neill K."/>
            <person name="Ospina-Giraldo M."/>
            <person name="Pinzon A."/>
            <person name="Pritchard L."/>
            <person name="Ramsahoye B."/>
            <person name="Ren Q."/>
            <person name="Restrepo S."/>
            <person name="Roy S."/>
            <person name="Sadanandom A."/>
            <person name="Savidor A."/>
            <person name="Schornack S."/>
            <person name="Schwartz D.C."/>
            <person name="Schumann U.D."/>
            <person name="Schwessinger B."/>
            <person name="Seyer L."/>
            <person name="Sharpe T."/>
            <person name="Silvar C."/>
            <person name="Song J."/>
            <person name="Studholme D.J."/>
            <person name="Sykes S."/>
            <person name="Thines M."/>
            <person name="van de Vondervoort P.J."/>
            <person name="Phuntumart V."/>
            <person name="Wawra S."/>
            <person name="Weide R."/>
            <person name="Win J."/>
            <person name="Young C."/>
            <person name="Zhou S."/>
            <person name="Fry W."/>
            <person name="Meyers B.C."/>
            <person name="van West P."/>
            <person name="Ristaino J."/>
            <person name="Govers F."/>
            <person name="Birch P.R."/>
            <person name="Whisson S.C."/>
            <person name="Judelson H.S."/>
            <person name="Nusbaum C."/>
        </authorList>
    </citation>
    <scope>NUCLEOTIDE SEQUENCE [LARGE SCALE GENOMIC DNA]</scope>
    <source>
        <strain evidence="9">T30-4</strain>
    </source>
</reference>
<accession>D0NHP3</accession>
<keyword evidence="5" id="KW-0732">Signal</keyword>
<comment type="similarity">
    <text evidence="3">Belongs to the RxLR effector family.</text>
</comment>
<dbReference type="AlphaFoldDB" id="D0NHP3"/>
<dbReference type="KEGG" id="pif:PITG_11984"/>
<organism evidence="8 9">
    <name type="scientific">Phytophthora infestans (strain T30-4)</name>
    <name type="common">Potato late blight agent</name>
    <dbReference type="NCBI Taxonomy" id="403677"/>
    <lineage>
        <taxon>Eukaryota</taxon>
        <taxon>Sar</taxon>
        <taxon>Stramenopiles</taxon>
        <taxon>Oomycota</taxon>
        <taxon>Peronosporomycetes</taxon>
        <taxon>Peronosporales</taxon>
        <taxon>Peronosporaceae</taxon>
        <taxon>Phytophthora</taxon>
    </lineage>
</organism>
<gene>
    <name evidence="8" type="ORF">PITG_11984</name>
</gene>
<dbReference type="Pfam" id="PF22748">
    <property type="entry name" value="PexRD54_WY"/>
    <property type="match status" value="1"/>
</dbReference>
<evidence type="ECO:0000313" key="8">
    <source>
        <dbReference type="EMBL" id="EEY58968.1"/>
    </source>
</evidence>
<evidence type="ECO:0000313" key="9">
    <source>
        <dbReference type="Proteomes" id="UP000006643"/>
    </source>
</evidence>
<dbReference type="eggNOG" id="ENOG502RANW">
    <property type="taxonomic scope" value="Eukaryota"/>
</dbReference>
<dbReference type="OMA" id="WASYTIS"/>
<dbReference type="OrthoDB" id="127322at2759"/>
<feature type="domain" description="RxLR effector PexRD54 WY" evidence="7">
    <location>
        <begin position="79"/>
        <end position="119"/>
    </location>
</feature>
<keyword evidence="6" id="KW-0843">Virulence</keyword>
<evidence type="ECO:0000256" key="5">
    <source>
        <dbReference type="ARBA" id="ARBA00022729"/>
    </source>
</evidence>
<dbReference type="Proteomes" id="UP000006643">
    <property type="component" value="Unassembled WGS sequence"/>
</dbReference>
<evidence type="ECO:0000259" key="7">
    <source>
        <dbReference type="Pfam" id="PF22748"/>
    </source>
</evidence>
<dbReference type="EMBL" id="DS028138">
    <property type="protein sequence ID" value="EEY58968.1"/>
    <property type="molecule type" value="Genomic_DNA"/>
</dbReference>